<evidence type="ECO:0000259" key="9">
    <source>
        <dbReference type="PROSITE" id="PS51382"/>
    </source>
</evidence>
<comment type="subcellular location">
    <subcellularLocation>
        <location evidence="1">Membrane</location>
        <topology evidence="1">Multi-pass membrane protein</topology>
    </subcellularLocation>
</comment>
<dbReference type="CDD" id="cd14475">
    <property type="entry name" value="SPX_SYG1_like"/>
    <property type="match status" value="1"/>
</dbReference>
<dbReference type="PANTHER" id="PTHR10783">
    <property type="entry name" value="XENOTROPIC AND POLYTROPIC RETROVIRUS RECEPTOR 1-RELATED"/>
    <property type="match status" value="1"/>
</dbReference>
<evidence type="ECO:0000256" key="1">
    <source>
        <dbReference type="ARBA" id="ARBA00004141"/>
    </source>
</evidence>
<dbReference type="GO" id="GO:0005886">
    <property type="term" value="C:plasma membrane"/>
    <property type="evidence" value="ECO:0007669"/>
    <property type="project" value="TreeGrafter"/>
</dbReference>
<feature type="transmembrane region" description="Helical" evidence="7">
    <location>
        <begin position="480"/>
        <end position="496"/>
    </location>
</feature>
<dbReference type="InterPro" id="IPR004342">
    <property type="entry name" value="EXS_C"/>
</dbReference>
<dbReference type="PROSITE" id="PS51380">
    <property type="entry name" value="EXS"/>
    <property type="match status" value="1"/>
</dbReference>
<dbReference type="PANTHER" id="PTHR10783:SF103">
    <property type="entry name" value="SOLUTE CARRIER FAMILY 53 MEMBER 1"/>
    <property type="match status" value="1"/>
</dbReference>
<proteinExistence type="inferred from homology"/>
<keyword evidence="3 7" id="KW-0812">Transmembrane</keyword>
<dbReference type="GO" id="GO:0006817">
    <property type="term" value="P:phosphate ion transport"/>
    <property type="evidence" value="ECO:0007669"/>
    <property type="project" value="TreeGrafter"/>
</dbReference>
<gene>
    <name evidence="10" type="ORF">PhCBS80983_g00010</name>
</gene>
<feature type="transmembrane region" description="Helical" evidence="7">
    <location>
        <begin position="508"/>
        <end position="526"/>
    </location>
</feature>
<evidence type="ECO:0000313" key="11">
    <source>
        <dbReference type="Proteomes" id="UP000318582"/>
    </source>
</evidence>
<protein>
    <recommendedName>
        <fullName evidence="12">SPX domain-containing protein</fullName>
    </recommendedName>
</protein>
<dbReference type="Proteomes" id="UP000318582">
    <property type="component" value="Unassembled WGS sequence"/>
</dbReference>
<reference evidence="10 11" key="1">
    <citation type="journal article" date="2019" name="Sci. Rep.">
        <title>Comparative genomics of chytrid fungi reveal insights into the obligate biotrophic and pathogenic lifestyle of Synchytrium endobioticum.</title>
        <authorList>
            <person name="van de Vossenberg B.T.L.H."/>
            <person name="Warris S."/>
            <person name="Nguyen H.D.T."/>
            <person name="van Gent-Pelzer M.P.E."/>
            <person name="Joly D.L."/>
            <person name="van de Geest H.C."/>
            <person name="Bonants P.J.M."/>
            <person name="Smith D.S."/>
            <person name="Levesque C.A."/>
            <person name="van der Lee T.A.J."/>
        </authorList>
    </citation>
    <scope>NUCLEOTIDE SEQUENCE [LARGE SCALE GENOMIC DNA]</scope>
    <source>
        <strain evidence="10 11">CBS 809.83</strain>
    </source>
</reference>
<keyword evidence="4 7" id="KW-1133">Transmembrane helix</keyword>
<evidence type="ECO:0000256" key="7">
    <source>
        <dbReference type="SAM" id="Phobius"/>
    </source>
</evidence>
<name>A0A507EHQ2_9FUNG</name>
<feature type="region of interest" description="Disordered" evidence="6">
    <location>
        <begin position="40"/>
        <end position="65"/>
    </location>
</feature>
<organism evidence="10 11">
    <name type="scientific">Powellomyces hirtus</name>
    <dbReference type="NCBI Taxonomy" id="109895"/>
    <lineage>
        <taxon>Eukaryota</taxon>
        <taxon>Fungi</taxon>
        <taxon>Fungi incertae sedis</taxon>
        <taxon>Chytridiomycota</taxon>
        <taxon>Chytridiomycota incertae sedis</taxon>
        <taxon>Chytridiomycetes</taxon>
        <taxon>Spizellomycetales</taxon>
        <taxon>Powellomycetaceae</taxon>
        <taxon>Powellomyces</taxon>
    </lineage>
</organism>
<feature type="transmembrane region" description="Helical" evidence="7">
    <location>
        <begin position="571"/>
        <end position="593"/>
    </location>
</feature>
<dbReference type="GO" id="GO:0000822">
    <property type="term" value="F:inositol hexakisphosphate binding"/>
    <property type="evidence" value="ECO:0007669"/>
    <property type="project" value="TreeGrafter"/>
</dbReference>
<feature type="transmembrane region" description="Helical" evidence="7">
    <location>
        <begin position="614"/>
        <end position="635"/>
    </location>
</feature>
<feature type="transmembrane region" description="Helical" evidence="7">
    <location>
        <begin position="391"/>
        <end position="411"/>
    </location>
</feature>
<evidence type="ECO:0000259" key="8">
    <source>
        <dbReference type="PROSITE" id="PS51380"/>
    </source>
</evidence>
<dbReference type="Pfam" id="PF03105">
    <property type="entry name" value="SPX"/>
    <property type="match status" value="2"/>
</dbReference>
<evidence type="ECO:0000256" key="2">
    <source>
        <dbReference type="ARBA" id="ARBA00009665"/>
    </source>
</evidence>
<accession>A0A507EHQ2</accession>
<dbReference type="STRING" id="109895.A0A507EHQ2"/>
<dbReference type="GO" id="GO:0016036">
    <property type="term" value="P:cellular response to phosphate starvation"/>
    <property type="evidence" value="ECO:0007669"/>
    <property type="project" value="TreeGrafter"/>
</dbReference>
<sequence>MKFAKYLAENSVPEWRSRYVNYRILKKLIKQAVKARQRSQPNLHSSLESLEGSSEALTSTPDGANATGIAVATNVTVPATHTRSSTVETNHVQDDVAFLLSLEETQLSTEEITFFKKLDHELHKADAFYKLKEKDAVNRLKDLHRQCDIMVQREASGQEHQQHHKRTFLGDNEGRHERFLIEETEIIVPDDFDANEAEHFAPTVKNPKHRLQKAFLEYYRLLELLKNFRIINQTSLTKILKKNEKNTGTNGDWYLTRAKGLHLFMSTEIEDLMSQTESLFTNVFAAGNRQHAMRSLRIPDLKSQDNGVVSWRTGFLIGLSFPAIVLTLRKVFGDGFPNPNVALILLVFGGLSIPIIFLFFYSLLLVIWAKYHVNWVLVFELDPRDYLPPEGFSEFASVLLFLFSYTLYLALDDNFLSFISLKWYPTILLSTIVGIVLNPLNIFYRSSRSWFIRSAGRIIFSGFFQVQFRDFFITDLLSSMTYMFVSFQILVCSAINDLEDLDAHCGFSTSWVVPVITSIPAFWRLVQCFRRYYDNRLAHPHLSNALKYCLSLCVIFLSAAARITNSPVARGFWITFAILASMYSYFWDVWFDWGLFQPKAKHKYLRKVIVYPKWVYLSAIGTNFVLRLSWVFLLSPNNWGLFKDARLLVYLQALLELFRRFVWCIIRMENEHTNNIGKFRAVTEVPLPFRVKIIPLTEEVFAKKLRRGSRAGSAVVLPDDSDPDAKLE</sequence>
<comment type="caution">
    <text evidence="10">The sequence shown here is derived from an EMBL/GenBank/DDBJ whole genome shotgun (WGS) entry which is preliminary data.</text>
</comment>
<dbReference type="Pfam" id="PF03124">
    <property type="entry name" value="EXS"/>
    <property type="match status" value="1"/>
</dbReference>
<dbReference type="InterPro" id="IPR004331">
    <property type="entry name" value="SPX_dom"/>
</dbReference>
<evidence type="ECO:0000256" key="6">
    <source>
        <dbReference type="SAM" id="MobiDB-lite"/>
    </source>
</evidence>
<evidence type="ECO:0008006" key="12">
    <source>
        <dbReference type="Google" id="ProtNLM"/>
    </source>
</evidence>
<dbReference type="GO" id="GO:0005794">
    <property type="term" value="C:Golgi apparatus"/>
    <property type="evidence" value="ECO:0007669"/>
    <property type="project" value="TreeGrafter"/>
</dbReference>
<dbReference type="EMBL" id="QEAQ01000001">
    <property type="protein sequence ID" value="TPX62925.1"/>
    <property type="molecule type" value="Genomic_DNA"/>
</dbReference>
<keyword evidence="5 7" id="KW-0472">Membrane</keyword>
<comment type="similarity">
    <text evidence="2">Belongs to the SYG1 (TC 2.A.94) family.</text>
</comment>
<evidence type="ECO:0000313" key="10">
    <source>
        <dbReference type="EMBL" id="TPX62925.1"/>
    </source>
</evidence>
<evidence type="ECO:0000256" key="3">
    <source>
        <dbReference type="ARBA" id="ARBA00022692"/>
    </source>
</evidence>
<keyword evidence="11" id="KW-1185">Reference proteome</keyword>
<feature type="domain" description="EXS" evidence="8">
    <location>
        <begin position="504"/>
        <end position="699"/>
    </location>
</feature>
<feature type="transmembrane region" description="Helical" evidence="7">
    <location>
        <begin position="340"/>
        <end position="371"/>
    </location>
</feature>
<evidence type="ECO:0000256" key="5">
    <source>
        <dbReference type="ARBA" id="ARBA00023136"/>
    </source>
</evidence>
<evidence type="ECO:0000256" key="4">
    <source>
        <dbReference type="ARBA" id="ARBA00022989"/>
    </source>
</evidence>
<feature type="transmembrane region" description="Helical" evidence="7">
    <location>
        <begin position="309"/>
        <end position="328"/>
    </location>
</feature>
<feature type="compositionally biased region" description="Low complexity" evidence="6">
    <location>
        <begin position="45"/>
        <end position="59"/>
    </location>
</feature>
<dbReference type="PROSITE" id="PS51382">
    <property type="entry name" value="SPX"/>
    <property type="match status" value="1"/>
</dbReference>
<dbReference type="AlphaFoldDB" id="A0A507EHQ2"/>
<feature type="domain" description="SPX" evidence="9">
    <location>
        <begin position="1"/>
        <end position="257"/>
    </location>
</feature>
<feature type="transmembrane region" description="Helical" evidence="7">
    <location>
        <begin position="423"/>
        <end position="444"/>
    </location>
</feature>